<dbReference type="Gene3D" id="1.50.10.10">
    <property type="match status" value="1"/>
</dbReference>
<dbReference type="AlphaFoldDB" id="I0K5Z9"/>
<keyword evidence="4" id="KW-1185">Reference proteome</keyword>
<sequence length="636" mass="70633">MQTPENPTGMRLFPLSLIALAGWLIAVPHGLAQVVVKPAVADQLQPAQSARLTGFVGDRLDASYQHRILAQNVDRLVAPFRDRTETRCWQSEFWGKWFTSAVLAYRYRPEPQLKNVLDKAVADLLATQTPDGYIGNYADTSHLQQWDIWGRKYCLLGLLAYYDLTNDKRSLNAASKVTDHLINELSARKALLVKQGNHRGMAATSVLEPVCLLYSRTADKRYLAFAETIVQQWESPEGPQLIAKADVDVANRFPKPKNWFGWEQGQKAYEMMSCYEGLLELYRLTGKPAYKAAVEKTWQNIRDTEINLAGSGSSVECWFGGKALQTLSINHYQETCVTATWIKLSQQLLRLTGDARYADAIEQTYYNALLGSMKADGSDWTKYTPLSGQRLEGGEQCGMGLNCCVASGPRGLFTLPQTVVMSRADGVQVNFYAEGTYLANTPGGQSVSLRQQTDYPVSGQSTLHLSLPKTESFTVRVRIPAWSVQSTVTVNGQAVPTVVAGEYVAIKRTWQTGDQLSLTLDMRGRVVRLGDMPQHLAIVRGPVVLTRDARLGGPSVDETISPVVGQDGYVELKPVSAAKTGLWMQFDALFRLESHKEGDNKPVPLRLCDYASAGNTLDDQSRFRVWLTQPIDPRLN</sequence>
<evidence type="ECO:0008006" key="5">
    <source>
        <dbReference type="Google" id="ProtNLM"/>
    </source>
</evidence>
<protein>
    <recommendedName>
        <fullName evidence="5">Non-reducing end beta-L-arabinofuranosidase</fullName>
    </recommendedName>
</protein>
<dbReference type="KEGG" id="fae:FAES_1542"/>
<evidence type="ECO:0000313" key="3">
    <source>
        <dbReference type="EMBL" id="CCG99552.1"/>
    </source>
</evidence>
<dbReference type="EMBL" id="HE796683">
    <property type="protein sequence ID" value="CCG99552.1"/>
    <property type="molecule type" value="Genomic_DNA"/>
</dbReference>
<reference evidence="3 4" key="1">
    <citation type="journal article" date="2012" name="J. Bacteriol.">
        <title>Genome Sequence of Fibrella aestuarina BUZ 2T, a Filamentous Marine Bacterium.</title>
        <authorList>
            <person name="Filippini M."/>
            <person name="Qi W."/>
            <person name="Blom J."/>
            <person name="Goesmann A."/>
            <person name="Smits T.H."/>
            <person name="Bagheri H.C."/>
        </authorList>
    </citation>
    <scope>NUCLEOTIDE SEQUENCE [LARGE SCALE GENOMIC DNA]</scope>
    <source>
        <strain evidence="4">BUZ 2T</strain>
    </source>
</reference>
<dbReference type="Proteomes" id="UP000011058">
    <property type="component" value="Chromosome"/>
</dbReference>
<dbReference type="InterPro" id="IPR012341">
    <property type="entry name" value="6hp_glycosidase-like_sf"/>
</dbReference>
<feature type="domain" description="Non-reducing end beta-L-arabinofuranosidase-like GH127 middle" evidence="2">
    <location>
        <begin position="427"/>
        <end position="522"/>
    </location>
</feature>
<dbReference type="GO" id="GO:0005975">
    <property type="term" value="P:carbohydrate metabolic process"/>
    <property type="evidence" value="ECO:0007669"/>
    <property type="project" value="InterPro"/>
</dbReference>
<dbReference type="Pfam" id="PF07944">
    <property type="entry name" value="Beta-AFase-like_GH127_cat"/>
    <property type="match status" value="1"/>
</dbReference>
<dbReference type="InterPro" id="IPR008928">
    <property type="entry name" value="6-hairpin_glycosidase_sf"/>
</dbReference>
<feature type="domain" description="Non-reducing end beta-L-arabinofuranosidase-like GH127 catalytic" evidence="1">
    <location>
        <begin position="81"/>
        <end position="411"/>
    </location>
</feature>
<proteinExistence type="predicted"/>
<name>I0K5Z9_9BACT</name>
<organism evidence="3 4">
    <name type="scientific">Fibrella aestuarina BUZ 2</name>
    <dbReference type="NCBI Taxonomy" id="1166018"/>
    <lineage>
        <taxon>Bacteria</taxon>
        <taxon>Pseudomonadati</taxon>
        <taxon>Bacteroidota</taxon>
        <taxon>Cytophagia</taxon>
        <taxon>Cytophagales</taxon>
        <taxon>Spirosomataceae</taxon>
        <taxon>Fibrella</taxon>
    </lineage>
</organism>
<dbReference type="SUPFAM" id="SSF48208">
    <property type="entry name" value="Six-hairpin glycosidases"/>
    <property type="match status" value="1"/>
</dbReference>
<dbReference type="PANTHER" id="PTHR43465">
    <property type="entry name" value="DUF1680 DOMAIN PROTEIN (AFU_ORTHOLOGUE AFUA_1G08910)"/>
    <property type="match status" value="1"/>
</dbReference>
<evidence type="ECO:0000313" key="4">
    <source>
        <dbReference type="Proteomes" id="UP000011058"/>
    </source>
</evidence>
<accession>I0K5Z9</accession>
<gene>
    <name evidence="3" type="ORF">FAES_1542</name>
</gene>
<dbReference type="Pfam" id="PF20736">
    <property type="entry name" value="Glyco_hydro127M"/>
    <property type="match status" value="1"/>
</dbReference>
<dbReference type="InterPro" id="IPR049046">
    <property type="entry name" value="Beta-AFase-like_GH127_middle"/>
</dbReference>
<evidence type="ECO:0000259" key="1">
    <source>
        <dbReference type="Pfam" id="PF07944"/>
    </source>
</evidence>
<evidence type="ECO:0000259" key="2">
    <source>
        <dbReference type="Pfam" id="PF20736"/>
    </source>
</evidence>
<dbReference type="InterPro" id="IPR012878">
    <property type="entry name" value="Beta-AFase-like_GH127_cat"/>
</dbReference>
<dbReference type="eggNOG" id="COG3533">
    <property type="taxonomic scope" value="Bacteria"/>
</dbReference>
<dbReference type="HOGENOM" id="CLU_430073_0_0_10"/>
<dbReference type="PANTHER" id="PTHR43465:SF2">
    <property type="entry name" value="DUF1680 DOMAIN PROTEIN (AFU_ORTHOLOGUE AFUA_1G08910)"/>
    <property type="match status" value="1"/>
</dbReference>
<dbReference type="InterPro" id="IPR049174">
    <property type="entry name" value="Beta-AFase-like"/>
</dbReference>
<dbReference type="PATRIC" id="fig|1166018.3.peg.3277"/>
<dbReference type="STRING" id="1166018.FAES_1542"/>